<reference evidence="11 12" key="1">
    <citation type="submission" date="2013-02" db="EMBL/GenBank/DDBJ databases">
        <title>The Genome Annotation of Plasmodium falciparum FCH/4.</title>
        <authorList>
            <consortium name="The Broad Institute Genome Sequencing Platform"/>
            <consortium name="The Broad Institute Genome Sequencing Center for Infectious Disease"/>
            <person name="Neafsey D."/>
            <person name="Hoffman S."/>
            <person name="Volkman S."/>
            <person name="Rosenthal P."/>
            <person name="Walker B."/>
            <person name="Young S.K."/>
            <person name="Zeng Q."/>
            <person name="Gargeya S."/>
            <person name="Fitzgerald M."/>
            <person name="Haas B."/>
            <person name="Abouelleil A."/>
            <person name="Allen A.W."/>
            <person name="Alvarado L."/>
            <person name="Arachchi H.M."/>
            <person name="Berlin A.M."/>
            <person name="Chapman S.B."/>
            <person name="Gainer-Dewar J."/>
            <person name="Goldberg J."/>
            <person name="Griggs A."/>
            <person name="Gujja S."/>
            <person name="Hansen M."/>
            <person name="Howarth C."/>
            <person name="Imamovic A."/>
            <person name="Ireland A."/>
            <person name="Larimer J."/>
            <person name="McCowan C."/>
            <person name="Murphy C."/>
            <person name="Pearson M."/>
            <person name="Poon T.W."/>
            <person name="Priest M."/>
            <person name="Roberts A."/>
            <person name="Saif S."/>
            <person name="Shea T."/>
            <person name="Sisk P."/>
            <person name="Sykes S."/>
            <person name="Wortman J."/>
            <person name="Nusbaum C."/>
            <person name="Birren B."/>
        </authorList>
    </citation>
    <scope>NUCLEOTIDE SEQUENCE [LARGE SCALE GENOMIC DNA]</scope>
    <source>
        <strain evidence="11 12">FCH/4</strain>
    </source>
</reference>
<comment type="subcellular location">
    <subcellularLocation>
        <location evidence="2">Cytoplasm</location>
        <location evidence="2">Cytosol</location>
    </subcellularLocation>
    <subcellularLocation>
        <location evidence="1">Nucleus</location>
    </subcellularLocation>
</comment>
<evidence type="ECO:0000256" key="9">
    <source>
        <dbReference type="ARBA" id="ARBA00033125"/>
    </source>
</evidence>
<evidence type="ECO:0000256" key="8">
    <source>
        <dbReference type="ARBA" id="ARBA00023274"/>
    </source>
</evidence>
<evidence type="ECO:0000256" key="3">
    <source>
        <dbReference type="ARBA" id="ARBA00008146"/>
    </source>
</evidence>
<dbReference type="Proteomes" id="UP000030656">
    <property type="component" value="Unassembled WGS sequence"/>
</dbReference>
<accession>A0A024VJI1</accession>
<feature type="transmembrane region" description="Helical" evidence="10">
    <location>
        <begin position="138"/>
        <end position="159"/>
    </location>
</feature>
<name>A0A024VJI1_PLAFA</name>
<evidence type="ECO:0000313" key="11">
    <source>
        <dbReference type="EMBL" id="ETW28061.1"/>
    </source>
</evidence>
<evidence type="ECO:0000256" key="1">
    <source>
        <dbReference type="ARBA" id="ARBA00004123"/>
    </source>
</evidence>
<dbReference type="AlphaFoldDB" id="A0A024VJI1"/>
<dbReference type="Gene3D" id="2.30.30.100">
    <property type="match status" value="1"/>
</dbReference>
<evidence type="ECO:0000256" key="4">
    <source>
        <dbReference type="ARBA" id="ARBA00022490"/>
    </source>
</evidence>
<evidence type="ECO:0000256" key="2">
    <source>
        <dbReference type="ARBA" id="ARBA00004514"/>
    </source>
</evidence>
<keyword evidence="8" id="KW-0687">Ribonucleoprotein</keyword>
<keyword evidence="10" id="KW-1133">Transmembrane helix</keyword>
<evidence type="ECO:0000256" key="5">
    <source>
        <dbReference type="ARBA" id="ARBA00022664"/>
    </source>
</evidence>
<evidence type="ECO:0000313" key="12">
    <source>
        <dbReference type="Proteomes" id="UP000030656"/>
    </source>
</evidence>
<feature type="transmembrane region" description="Helical" evidence="10">
    <location>
        <begin position="211"/>
        <end position="232"/>
    </location>
</feature>
<organism evidence="11 12">
    <name type="scientific">Plasmodium falciparum FCH/4</name>
    <dbReference type="NCBI Taxonomy" id="1036724"/>
    <lineage>
        <taxon>Eukaryota</taxon>
        <taxon>Sar</taxon>
        <taxon>Alveolata</taxon>
        <taxon>Apicomplexa</taxon>
        <taxon>Aconoidasida</taxon>
        <taxon>Haemosporida</taxon>
        <taxon>Plasmodiidae</taxon>
        <taxon>Plasmodium</taxon>
        <taxon>Plasmodium (Laverania)</taxon>
    </lineage>
</organism>
<dbReference type="OrthoDB" id="372615at2759"/>
<dbReference type="GO" id="GO:0006397">
    <property type="term" value="P:mRNA processing"/>
    <property type="evidence" value="ECO:0007669"/>
    <property type="project" value="UniProtKB-KW"/>
</dbReference>
<dbReference type="InterPro" id="IPR027248">
    <property type="entry name" value="Sm_D2"/>
</dbReference>
<dbReference type="GO" id="GO:0005829">
    <property type="term" value="C:cytosol"/>
    <property type="evidence" value="ECO:0007669"/>
    <property type="project" value="UniProtKB-SubCell"/>
</dbReference>
<dbReference type="PANTHER" id="PTHR12777">
    <property type="entry name" value="SMALL NUCLEAR RIBONUCLEOPROTEIN SM D2"/>
    <property type="match status" value="1"/>
</dbReference>
<evidence type="ECO:0000256" key="10">
    <source>
        <dbReference type="SAM" id="Phobius"/>
    </source>
</evidence>
<evidence type="ECO:0000256" key="7">
    <source>
        <dbReference type="ARBA" id="ARBA00023242"/>
    </source>
</evidence>
<reference evidence="11 12" key="2">
    <citation type="submission" date="2013-02" db="EMBL/GenBank/DDBJ databases">
        <title>The Genome Sequence of Plasmodium falciparum FCH/4.</title>
        <authorList>
            <consortium name="The Broad Institute Genome Sequencing Platform"/>
            <consortium name="The Broad Institute Genome Sequencing Center for Infectious Disease"/>
            <person name="Neafsey D."/>
            <person name="Cheeseman I."/>
            <person name="Volkman S."/>
            <person name="Adams J."/>
            <person name="Walker B."/>
            <person name="Young S.K."/>
            <person name="Zeng Q."/>
            <person name="Gargeya S."/>
            <person name="Fitzgerald M."/>
            <person name="Haas B."/>
            <person name="Abouelleil A."/>
            <person name="Alvarado L."/>
            <person name="Arachchi H.M."/>
            <person name="Berlin A.M."/>
            <person name="Chapman S.B."/>
            <person name="Dewar J."/>
            <person name="Goldberg J."/>
            <person name="Griggs A."/>
            <person name="Gujja S."/>
            <person name="Hansen M."/>
            <person name="Howarth C."/>
            <person name="Imamovic A."/>
            <person name="Larimer J."/>
            <person name="McCowan C."/>
            <person name="Murphy C."/>
            <person name="Neiman D."/>
            <person name="Pearson M."/>
            <person name="Priest M."/>
            <person name="Roberts A."/>
            <person name="Saif S."/>
            <person name="Shea T."/>
            <person name="Sisk P."/>
            <person name="Sykes S."/>
            <person name="Wortman J."/>
            <person name="Nusbaum C."/>
            <person name="Birren B."/>
        </authorList>
    </citation>
    <scope>NUCLEOTIDE SEQUENCE [LARGE SCALE GENOMIC DNA]</scope>
    <source>
        <strain evidence="11 12">FCH/4</strain>
    </source>
</reference>
<sequence length="283" mass="34800">MDSYIEMKSNVLNKQYDIYKIQNEYDETLSIYSIDDKYSEDDMLNNYEKTSDIEQDYMYQKINTDNLDNSEYEDTNIGIFNYIYEMITKKNEMRKEQMKLTLFSINRCVDFFNDFLFLIKVFYEMKISENSNMLNHNIYKLLFLWLLFLYVTSFFTFYFRKYYIMNLIPEKHHNLFSLFKVFNEIKTMHPKNISVLYFYDRIQRTYIVPYVIEYFFFLLIYFIVEFYLYIFYKKMKSEVTIEENRDNPEDGPLGLLSECVKDNAQVLINCRNNRKILGRVREK</sequence>
<keyword evidence="5" id="KW-0507">mRNA processing</keyword>
<evidence type="ECO:0000256" key="6">
    <source>
        <dbReference type="ARBA" id="ARBA00023187"/>
    </source>
</evidence>
<dbReference type="GO" id="GO:0008380">
    <property type="term" value="P:RNA splicing"/>
    <property type="evidence" value="ECO:0007669"/>
    <property type="project" value="UniProtKB-KW"/>
</dbReference>
<proteinExistence type="inferred from homology"/>
<gene>
    <name evidence="11" type="ORF">PFFCH_04619</name>
</gene>
<dbReference type="GO" id="GO:0030532">
    <property type="term" value="C:small nuclear ribonucleoprotein complex"/>
    <property type="evidence" value="ECO:0007669"/>
    <property type="project" value="InterPro"/>
</dbReference>
<comment type="similarity">
    <text evidence="3">Belongs to the snRNP core protein family.</text>
</comment>
<keyword evidence="10" id="KW-0472">Membrane</keyword>
<protein>
    <recommendedName>
        <fullName evidence="9">snRNP core protein D2</fullName>
    </recommendedName>
</protein>
<dbReference type="EMBL" id="KI928028">
    <property type="protein sequence ID" value="ETW28061.1"/>
    <property type="molecule type" value="Genomic_DNA"/>
</dbReference>
<keyword evidence="6" id="KW-0508">mRNA splicing</keyword>
<keyword evidence="10" id="KW-0812">Transmembrane</keyword>
<keyword evidence="4" id="KW-0963">Cytoplasm</keyword>
<keyword evidence="7" id="KW-0539">Nucleus</keyword>